<dbReference type="Proteomes" id="UP000243499">
    <property type="component" value="Chromosome 3"/>
</dbReference>
<evidence type="ECO:0000313" key="2">
    <source>
        <dbReference type="EMBL" id="PVH61971.1"/>
    </source>
</evidence>
<dbReference type="AlphaFoldDB" id="A0A2T8KII1"/>
<name>A0A2T8KII1_9POAL</name>
<evidence type="ECO:0000256" key="1">
    <source>
        <dbReference type="SAM" id="MobiDB-lite"/>
    </source>
</evidence>
<gene>
    <name evidence="2" type="ORF">PAHAL_3G166900</name>
</gene>
<proteinExistence type="predicted"/>
<sequence>MPGNRIHFLDDDAFSRHYFGGYPFIGDHFGAYDTREAKSPETHSQVYKRPRSLSEPHSSGAHAGQTILASVTPPHPRKFASRAAVWGENVPLPRALAEMLPP</sequence>
<accession>A0A2T8KII1</accession>
<organism evidence="2">
    <name type="scientific">Panicum hallii</name>
    <dbReference type="NCBI Taxonomy" id="206008"/>
    <lineage>
        <taxon>Eukaryota</taxon>
        <taxon>Viridiplantae</taxon>
        <taxon>Streptophyta</taxon>
        <taxon>Embryophyta</taxon>
        <taxon>Tracheophyta</taxon>
        <taxon>Spermatophyta</taxon>
        <taxon>Magnoliopsida</taxon>
        <taxon>Liliopsida</taxon>
        <taxon>Poales</taxon>
        <taxon>Poaceae</taxon>
        <taxon>PACMAD clade</taxon>
        <taxon>Panicoideae</taxon>
        <taxon>Panicodae</taxon>
        <taxon>Paniceae</taxon>
        <taxon>Panicinae</taxon>
        <taxon>Panicum</taxon>
        <taxon>Panicum sect. Panicum</taxon>
    </lineage>
</organism>
<reference evidence="2" key="1">
    <citation type="submission" date="2018-04" db="EMBL/GenBank/DDBJ databases">
        <title>WGS assembly of Panicum hallii.</title>
        <authorList>
            <person name="Lovell J."/>
            <person name="Jenkins J."/>
            <person name="Lowry D."/>
            <person name="Mamidi S."/>
            <person name="Sreedasyam A."/>
            <person name="Weng X."/>
            <person name="Barry K."/>
            <person name="Bonette J."/>
            <person name="Campitelli B."/>
            <person name="Daum C."/>
            <person name="Gordon S."/>
            <person name="Gould B."/>
            <person name="Lipzen A."/>
            <person name="Macqueen A."/>
            <person name="Palacio-Mejia J."/>
            <person name="Plott C."/>
            <person name="Shakirov E."/>
            <person name="Shu S."/>
            <person name="Yoshinaga Y."/>
            <person name="Zane M."/>
            <person name="Rokhsar D."/>
            <person name="Grimwood J."/>
            <person name="Schmutz J."/>
            <person name="Juenger T."/>
        </authorList>
    </citation>
    <scope>NUCLEOTIDE SEQUENCE [LARGE SCALE GENOMIC DNA]</scope>
    <source>
        <strain evidence="2">FIL2</strain>
    </source>
</reference>
<dbReference type="EMBL" id="CM008048">
    <property type="protein sequence ID" value="PVH61971.1"/>
    <property type="molecule type" value="Genomic_DNA"/>
</dbReference>
<dbReference type="Gramene" id="PVH61971">
    <property type="protein sequence ID" value="PVH61971"/>
    <property type="gene ID" value="PAHAL_3G166900"/>
</dbReference>
<protein>
    <submittedName>
        <fullName evidence="2">Uncharacterized protein</fullName>
    </submittedName>
</protein>
<feature type="region of interest" description="Disordered" evidence="1">
    <location>
        <begin position="37"/>
        <end position="63"/>
    </location>
</feature>